<evidence type="ECO:0000256" key="4">
    <source>
        <dbReference type="HAMAP-Rule" id="MF_00470"/>
    </source>
</evidence>
<comment type="pathway">
    <text evidence="4">Cofactor biosynthesis; phylloquinone biosynthesis.</text>
</comment>
<keyword evidence="3 4" id="KW-0456">Lyase</keyword>
<dbReference type="NCBIfam" id="NF002739">
    <property type="entry name" value="PRK02714.1"/>
    <property type="match status" value="1"/>
</dbReference>
<comment type="cofactor">
    <cofactor evidence="4">
        <name>a divalent metal cation</name>
        <dbReference type="ChEBI" id="CHEBI:60240"/>
    </cofactor>
</comment>
<dbReference type="Pfam" id="PF21508">
    <property type="entry name" value="MenC_N"/>
    <property type="match status" value="1"/>
</dbReference>
<dbReference type="InterPro" id="IPR029017">
    <property type="entry name" value="Enolase-like_N"/>
</dbReference>
<dbReference type="SUPFAM" id="SSF54826">
    <property type="entry name" value="Enolase N-terminal domain-like"/>
    <property type="match status" value="1"/>
</dbReference>
<dbReference type="SFLD" id="SFLDS00001">
    <property type="entry name" value="Enolase"/>
    <property type="match status" value="1"/>
</dbReference>
<dbReference type="InterPro" id="IPR029065">
    <property type="entry name" value="Enolase_C-like"/>
</dbReference>
<comment type="function">
    <text evidence="4">Converts 2-succinyl-6-hydroxy-2,4-cyclohexadiene-1-carboxylate (SHCHC) to 2-succinylbenzoate (OSB).</text>
</comment>
<comment type="similarity">
    <text evidence="4">Belongs to the mandelate racemase/muconate lactonizing enzyme family. MenC type 1 subfamily.</text>
</comment>
<feature type="binding site" evidence="4">
    <location>
        <position position="323"/>
    </location>
    <ligand>
        <name>Mg(2+)</name>
        <dbReference type="ChEBI" id="CHEBI:18420"/>
    </ligand>
</feature>
<evidence type="ECO:0000256" key="3">
    <source>
        <dbReference type="ARBA" id="ARBA00023239"/>
    </source>
</evidence>
<dbReference type="PANTHER" id="PTHR48073:SF6">
    <property type="entry name" value="PROTEIN PHYLLO, CHLOROPLASTIC-LIKE"/>
    <property type="match status" value="1"/>
</dbReference>
<comment type="caution">
    <text evidence="8">The sequence shown here is derived from an EMBL/GenBank/DDBJ whole genome shotgun (WGS) entry which is preliminary data.</text>
</comment>
<keyword evidence="9" id="KW-1185">Reference proteome</keyword>
<evidence type="ECO:0000256" key="5">
    <source>
        <dbReference type="NCBIfam" id="TIGR01927"/>
    </source>
</evidence>
<sequence length="420" mass="46368">MLYQWEFRPYQRRFKQPLQTSHGCWAVREGVILRLVDDAGNISWGEIAPIPWFGSETLEQALAFCHQLPTVLTDDLIFAVPDTLPCCQFAFESAWEGLQESAIAQAAPQRDRGAGNQASFVTASSTLRPQNSNLAALNSAITVQNSALRDQSSDVAVQSSILRVQNSSLRPQNSDVAVQNSKLQSQDLRPNSRSTAPLPSPLSPLPYSALLPAGNLALHTWQPLWAQGFRTFKWKIGVQAIATELKVLDALTQALPKPAKLRLDANGGLSADETTQWLQACDAMIDPSNRGVVLEYIEQPLPIAQFEAMQDLSQNYRTPIALDESVATLQQLQTCYEHGWRGIYVIKPAIVGSPSRLRQFCQHHPIDAVFSSSFETAIGRQAGLRLAASLGNPDRAVGYGTTHWFEDSESDAFEQLWQTL</sequence>
<dbReference type="InterPro" id="IPR036849">
    <property type="entry name" value="Enolase-like_C_sf"/>
</dbReference>
<dbReference type="SFLD" id="SFLDG00180">
    <property type="entry name" value="muconate_cycloisomerase"/>
    <property type="match status" value="1"/>
</dbReference>
<reference evidence="8 9" key="1">
    <citation type="submission" date="2022-04" db="EMBL/GenBank/DDBJ databases">
        <title>Positive selection, recombination, and allopatry shape intraspecific diversity of widespread and dominant cyanobacteria.</title>
        <authorList>
            <person name="Wei J."/>
            <person name="Shu W."/>
            <person name="Hu C."/>
        </authorList>
    </citation>
    <scope>NUCLEOTIDE SEQUENCE [LARGE SCALE GENOMIC DNA]</scope>
    <source>
        <strain evidence="8 9">AS-A4</strain>
    </source>
</reference>
<feature type="domain" description="Mandelate racemase/muconate lactonizing enzyme C-terminal" evidence="7">
    <location>
        <begin position="214"/>
        <end position="319"/>
    </location>
</feature>
<dbReference type="Gene3D" id="3.20.20.120">
    <property type="entry name" value="Enolase-like C-terminal domain"/>
    <property type="match status" value="1"/>
</dbReference>
<name>A0ABV0KF11_9CYAN</name>
<dbReference type="InterPro" id="IPR041338">
    <property type="entry name" value="OSBS_N"/>
</dbReference>
<organism evidence="8 9">
    <name type="scientific">Stenomitos frigidus AS-A4</name>
    <dbReference type="NCBI Taxonomy" id="2933935"/>
    <lineage>
        <taxon>Bacteria</taxon>
        <taxon>Bacillati</taxon>
        <taxon>Cyanobacteriota</taxon>
        <taxon>Cyanophyceae</taxon>
        <taxon>Leptolyngbyales</taxon>
        <taxon>Leptolyngbyaceae</taxon>
        <taxon>Stenomitos</taxon>
    </lineage>
</organism>
<dbReference type="InterPro" id="IPR013342">
    <property type="entry name" value="Mandelate_racemase_C"/>
</dbReference>
<dbReference type="CDD" id="cd03320">
    <property type="entry name" value="OSBS"/>
    <property type="match status" value="1"/>
</dbReference>
<feature type="region of interest" description="Disordered" evidence="6">
    <location>
        <begin position="172"/>
        <end position="201"/>
    </location>
</feature>
<evidence type="ECO:0000256" key="2">
    <source>
        <dbReference type="ARBA" id="ARBA00022842"/>
    </source>
</evidence>
<dbReference type="HAMAP" id="MF_00470">
    <property type="entry name" value="MenC_1"/>
    <property type="match status" value="1"/>
</dbReference>
<evidence type="ECO:0000256" key="6">
    <source>
        <dbReference type="SAM" id="MobiDB-lite"/>
    </source>
</evidence>
<dbReference type="SUPFAM" id="SSF51604">
    <property type="entry name" value="Enolase C-terminal domain-like"/>
    <property type="match status" value="1"/>
</dbReference>
<feature type="binding site" evidence="4">
    <location>
        <position position="298"/>
    </location>
    <ligand>
        <name>Mg(2+)</name>
        <dbReference type="ChEBI" id="CHEBI:18420"/>
    </ligand>
</feature>
<feature type="active site" description="Proton donor" evidence="4">
    <location>
        <position position="235"/>
    </location>
</feature>
<dbReference type="EC" id="4.2.1.113" evidence="4 5"/>
<dbReference type="NCBIfam" id="TIGR01927">
    <property type="entry name" value="menC_gam_Gplu"/>
    <property type="match status" value="1"/>
</dbReference>
<feature type="binding site" evidence="4">
    <location>
        <position position="264"/>
    </location>
    <ligand>
        <name>Mg(2+)</name>
        <dbReference type="ChEBI" id="CHEBI:18420"/>
    </ligand>
</feature>
<dbReference type="SMART" id="SM00922">
    <property type="entry name" value="MR_MLE"/>
    <property type="match status" value="1"/>
</dbReference>
<feature type="active site" description="Proton acceptor" evidence="4">
    <location>
        <position position="347"/>
    </location>
</feature>
<dbReference type="PANTHER" id="PTHR48073">
    <property type="entry name" value="O-SUCCINYLBENZOATE SYNTHASE-RELATED"/>
    <property type="match status" value="1"/>
</dbReference>
<dbReference type="Gene3D" id="3.30.390.10">
    <property type="entry name" value="Enolase-like, N-terminal domain"/>
    <property type="match status" value="1"/>
</dbReference>
<dbReference type="RefSeq" id="WP_242033612.1">
    <property type="nucleotide sequence ID" value="NZ_JAMPLM010000002.1"/>
</dbReference>
<evidence type="ECO:0000313" key="9">
    <source>
        <dbReference type="Proteomes" id="UP001476950"/>
    </source>
</evidence>
<keyword evidence="2 4" id="KW-0460">Magnesium</keyword>
<comment type="catalytic activity">
    <reaction evidence="4">
        <text>(1R,6R)-6-hydroxy-2-succinyl-cyclohexa-2,4-diene-1-carboxylate = 2-succinylbenzoate + H2O</text>
        <dbReference type="Rhea" id="RHEA:10196"/>
        <dbReference type="ChEBI" id="CHEBI:15377"/>
        <dbReference type="ChEBI" id="CHEBI:18325"/>
        <dbReference type="ChEBI" id="CHEBI:58689"/>
        <dbReference type="EC" id="4.2.1.113"/>
    </reaction>
</comment>
<evidence type="ECO:0000313" key="8">
    <source>
        <dbReference type="EMBL" id="MEP1057790.1"/>
    </source>
</evidence>
<dbReference type="EMBL" id="JAMPLM010000002">
    <property type="protein sequence ID" value="MEP1057790.1"/>
    <property type="molecule type" value="Genomic_DNA"/>
</dbReference>
<keyword evidence="1 4" id="KW-0479">Metal-binding</keyword>
<dbReference type="Proteomes" id="UP001476950">
    <property type="component" value="Unassembled WGS sequence"/>
</dbReference>
<dbReference type="Pfam" id="PF13378">
    <property type="entry name" value="MR_MLE_C"/>
    <property type="match status" value="1"/>
</dbReference>
<dbReference type="GO" id="GO:0043748">
    <property type="term" value="F:O-succinylbenzoate synthase activity"/>
    <property type="evidence" value="ECO:0007669"/>
    <property type="project" value="UniProtKB-EC"/>
</dbReference>
<protein>
    <recommendedName>
        <fullName evidence="4 5">o-succinylbenzoate synthase</fullName>
        <shortName evidence="4">OSB synthase</shortName>
        <shortName evidence="4">OSBS</shortName>
        <ecNumber evidence="4 5">4.2.1.113</ecNumber>
    </recommendedName>
    <alternativeName>
        <fullName evidence="4">4-(2'-carboxyphenyl)-4-oxybutyric acid synthase</fullName>
    </alternativeName>
    <alternativeName>
        <fullName evidence="4">o-succinylbenzoic acid synthase</fullName>
    </alternativeName>
</protein>
<comment type="pathway">
    <text evidence="4">Quinol/quinone metabolism; 1,4-dihydroxy-2-naphthoate biosynthesis; 1,4-dihydroxy-2-naphthoate from chorismate: step 4/7.</text>
</comment>
<dbReference type="InterPro" id="IPR010196">
    <property type="entry name" value="OSB_synthase_MenC1"/>
</dbReference>
<evidence type="ECO:0000259" key="7">
    <source>
        <dbReference type="SMART" id="SM00922"/>
    </source>
</evidence>
<proteinExistence type="inferred from homology"/>
<gene>
    <name evidence="4" type="primary">menC</name>
    <name evidence="8" type="ORF">NDI38_05015</name>
</gene>
<evidence type="ECO:0000256" key="1">
    <source>
        <dbReference type="ARBA" id="ARBA00022723"/>
    </source>
</evidence>
<accession>A0ABV0KF11</accession>
<feature type="compositionally biased region" description="Polar residues" evidence="6">
    <location>
        <begin position="172"/>
        <end position="195"/>
    </location>
</feature>
<dbReference type="SFLD" id="SFLDF00009">
    <property type="entry name" value="o-succinylbenzoate_synthase"/>
    <property type="match status" value="1"/>
</dbReference>